<dbReference type="GO" id="GO:0016491">
    <property type="term" value="F:oxidoreductase activity"/>
    <property type="evidence" value="ECO:0007669"/>
    <property type="project" value="InterPro"/>
</dbReference>
<keyword evidence="2" id="KW-1185">Reference proteome</keyword>
<dbReference type="NCBIfam" id="NF047509">
    <property type="entry name" value="Rv3131_FMN_oxido"/>
    <property type="match status" value="1"/>
</dbReference>
<dbReference type="Gene3D" id="3.40.109.10">
    <property type="entry name" value="NADH Oxidase"/>
    <property type="match status" value="1"/>
</dbReference>
<dbReference type="Proteomes" id="UP000317646">
    <property type="component" value="Unassembled WGS sequence"/>
</dbReference>
<dbReference type="InterPro" id="IPR000415">
    <property type="entry name" value="Nitroreductase-like"/>
</dbReference>
<dbReference type="RefSeq" id="WP_140469660.1">
    <property type="nucleotide sequence ID" value="NZ_RCYZ01000016.1"/>
</dbReference>
<sequence length="375" mass="41098">MKRRHFLPVAAAAATGTGLLGYYAWDQRAAGVAQRQPVAPDAPLTAPRLPPDARRILYLASLAPSAHNTQPWTVRLLGPYYWVIGNDPRGWLPVVDPGQRETMLSLGAFAQSLEYAAAHFGYQCRWRVLATTCQAAEVLAVQLERRPGPAYPDLTALLGRRTLRTGFSTVPIQPADVQRLTAGEAAHCHFLPPSSEPGTYLTAATRLANQRQTAHDPAQRELAHWVRWTATAVQRHRDGLTASSMGIEGPAGWLVRHFYDSARVLTPDFRQRGLTQVTDQLATHGGWLVLTSPDESVPALLEAGRRLVRIWLRAKAVNIAIHPMTQVLEEAPGPAGLGPRLGLGAPVQFVLRLGYVEGYDGPVSPRRPVEWFVQA</sequence>
<name>A0A502G9I7_9BACT</name>
<reference evidence="1 2" key="1">
    <citation type="journal article" date="2019" name="Environ. Microbiol.">
        <title>Species interactions and distinct microbial communities in high Arctic permafrost affected cryosols are associated with the CH4 and CO2 gas fluxes.</title>
        <authorList>
            <person name="Altshuler I."/>
            <person name="Hamel J."/>
            <person name="Turney S."/>
            <person name="Magnuson E."/>
            <person name="Levesque R."/>
            <person name="Greer C."/>
            <person name="Whyte L.G."/>
        </authorList>
    </citation>
    <scope>NUCLEOTIDE SEQUENCE [LARGE SCALE GENOMIC DNA]</scope>
    <source>
        <strain evidence="1 2">S9.2P</strain>
    </source>
</reference>
<protein>
    <submittedName>
        <fullName evidence="1">Nitroreductase</fullName>
    </submittedName>
</protein>
<dbReference type="AlphaFoldDB" id="A0A502G9I7"/>
<evidence type="ECO:0000313" key="1">
    <source>
        <dbReference type="EMBL" id="TPG58434.1"/>
    </source>
</evidence>
<gene>
    <name evidence="1" type="ORF">EAH73_22285</name>
</gene>
<dbReference type="SUPFAM" id="SSF55469">
    <property type="entry name" value="FMN-dependent nitroreductase-like"/>
    <property type="match status" value="1"/>
</dbReference>
<dbReference type="EMBL" id="RCYZ01000016">
    <property type="protein sequence ID" value="TPG58434.1"/>
    <property type="molecule type" value="Genomic_DNA"/>
</dbReference>
<organism evidence="1 2">
    <name type="scientific">Hymenobacter nivis</name>
    <dbReference type="NCBI Taxonomy" id="1850093"/>
    <lineage>
        <taxon>Bacteria</taxon>
        <taxon>Pseudomonadati</taxon>
        <taxon>Bacteroidota</taxon>
        <taxon>Cytophagia</taxon>
        <taxon>Cytophagales</taxon>
        <taxon>Hymenobacteraceae</taxon>
        <taxon>Hymenobacter</taxon>
    </lineage>
</organism>
<comment type="caution">
    <text evidence="1">The sequence shown here is derived from an EMBL/GenBank/DDBJ whole genome shotgun (WGS) entry which is preliminary data.</text>
</comment>
<accession>A0A502G9I7</accession>
<proteinExistence type="predicted"/>
<dbReference type="OrthoDB" id="5149792at2"/>
<evidence type="ECO:0000313" key="2">
    <source>
        <dbReference type="Proteomes" id="UP000317646"/>
    </source>
</evidence>